<sequence>MNLLPRLKTVLFNSSRHEPEESVSGGHFLFLRSLSFTLIWGTFTPLWACFCFMTCWLPYRKRYYITSRWNVFTIWLLKSLCGVQYQIKGMEHLPEGPVILLSKHQSAWETIFLLANMPSPLSFVLKKELLYIPFFGWALGLLRMIPIDRNQGTNAFRQLVRKGSQRLKEGQWIIIFPEGTRIPVGEKGKYHNGGSRLAIKTGAKVVPIALNAGECWPKGSFIKKPGMITVSIGKAISPANRTPDDLTQEVEDWIESEMRNISPDIYR</sequence>
<dbReference type="PANTHER" id="PTHR10434">
    <property type="entry name" value="1-ACYL-SN-GLYCEROL-3-PHOSPHATE ACYLTRANSFERASE"/>
    <property type="match status" value="1"/>
</dbReference>
<reference evidence="6" key="1">
    <citation type="submission" date="2011-10" db="EMBL/GenBank/DDBJ databases">
        <title>The Genome Sequence of Oxalobacter formigenes HOxBLS.</title>
        <authorList>
            <consortium name="The Broad Institute Genome Sequencing Platform"/>
            <person name="Earl A."/>
            <person name="Ward D."/>
            <person name="Feldgarden M."/>
            <person name="Gevers D."/>
            <person name="Allison M.J."/>
            <person name="Humphrey S."/>
            <person name="Young S.K."/>
            <person name="Zeng Q."/>
            <person name="Gargeya S."/>
            <person name="Fitzgerald M."/>
            <person name="Haas B."/>
            <person name="Abouelleil A."/>
            <person name="Alvarado L."/>
            <person name="Arachchi H.M."/>
            <person name="Berlin A."/>
            <person name="Brown A."/>
            <person name="Chapman S.B."/>
            <person name="Chen Z."/>
            <person name="Dunbar C."/>
            <person name="Freedman E."/>
            <person name="Gearin G."/>
            <person name="Goldberg J."/>
            <person name="Griggs A."/>
            <person name="Gujja S."/>
            <person name="Heiman D."/>
            <person name="Howarth C."/>
            <person name="Larson L."/>
            <person name="Lui A."/>
            <person name="MacDonald P.J.P."/>
            <person name="Montmayeur A."/>
            <person name="Murphy C."/>
            <person name="Neiman D."/>
            <person name="Pearson M."/>
            <person name="Priest M."/>
            <person name="Roberts A."/>
            <person name="Saif S."/>
            <person name="Shea T."/>
            <person name="Shenoy N."/>
            <person name="Sisk P."/>
            <person name="Stolte C."/>
            <person name="Sykes S."/>
            <person name="Wortman J."/>
            <person name="Nusbaum C."/>
            <person name="Birren B."/>
        </authorList>
    </citation>
    <scope>NUCLEOTIDE SEQUENCE [LARGE SCALE GENOMIC DNA]</scope>
    <source>
        <strain evidence="6">HOxBLS</strain>
    </source>
</reference>
<evidence type="ECO:0000256" key="2">
    <source>
        <dbReference type="ARBA" id="ARBA00022679"/>
    </source>
</evidence>
<keyword evidence="4" id="KW-0472">Membrane</keyword>
<dbReference type="SUPFAM" id="SSF69593">
    <property type="entry name" value="Glycerol-3-phosphate (1)-acyltransferase"/>
    <property type="match status" value="1"/>
</dbReference>
<feature type="domain" description="Phospholipid/glycerol acyltransferase" evidence="5">
    <location>
        <begin position="98"/>
        <end position="213"/>
    </location>
</feature>
<organism evidence="6 7">
    <name type="scientific">Oxalobacter paraformigenes</name>
    <dbReference type="NCBI Taxonomy" id="556268"/>
    <lineage>
        <taxon>Bacteria</taxon>
        <taxon>Pseudomonadati</taxon>
        <taxon>Pseudomonadota</taxon>
        <taxon>Betaproteobacteria</taxon>
        <taxon>Burkholderiales</taxon>
        <taxon>Oxalobacteraceae</taxon>
        <taxon>Oxalobacter</taxon>
    </lineage>
</organism>
<dbReference type="CDD" id="cd07989">
    <property type="entry name" value="LPLAT_AGPAT-like"/>
    <property type="match status" value="1"/>
</dbReference>
<evidence type="ECO:0000256" key="3">
    <source>
        <dbReference type="ARBA" id="ARBA00023315"/>
    </source>
</evidence>
<keyword evidence="4" id="KW-0812">Transmembrane</keyword>
<comment type="pathway">
    <text evidence="1">Lipid metabolism.</text>
</comment>
<comment type="caution">
    <text evidence="6">The sequence shown here is derived from an EMBL/GenBank/DDBJ whole genome shotgun (WGS) entry which is preliminary data.</text>
</comment>
<evidence type="ECO:0000313" key="7">
    <source>
        <dbReference type="Proteomes" id="UP000003973"/>
    </source>
</evidence>
<proteinExistence type="predicted"/>
<dbReference type="InterPro" id="IPR002123">
    <property type="entry name" value="Plipid/glycerol_acylTrfase"/>
</dbReference>
<evidence type="ECO:0000256" key="4">
    <source>
        <dbReference type="SAM" id="Phobius"/>
    </source>
</evidence>
<name>C3X4D5_9BURK</name>
<dbReference type="SMART" id="SM00563">
    <property type="entry name" value="PlsC"/>
    <property type="match status" value="1"/>
</dbReference>
<dbReference type="GO" id="GO:0006654">
    <property type="term" value="P:phosphatidic acid biosynthetic process"/>
    <property type="evidence" value="ECO:0007669"/>
    <property type="project" value="TreeGrafter"/>
</dbReference>
<evidence type="ECO:0000313" key="6">
    <source>
        <dbReference type="EMBL" id="EEO28071.2"/>
    </source>
</evidence>
<keyword evidence="3" id="KW-0012">Acyltransferase</keyword>
<dbReference type="EMBL" id="ACDP02000007">
    <property type="protein sequence ID" value="EEO28071.2"/>
    <property type="molecule type" value="Genomic_DNA"/>
</dbReference>
<accession>C3X4D5</accession>
<dbReference type="GO" id="GO:0003841">
    <property type="term" value="F:1-acylglycerol-3-phosphate O-acyltransferase activity"/>
    <property type="evidence" value="ECO:0007669"/>
    <property type="project" value="TreeGrafter"/>
</dbReference>
<dbReference type="HOGENOM" id="CLU_027938_5_0_4"/>
<dbReference type="Proteomes" id="UP000003973">
    <property type="component" value="Unassembled WGS sequence"/>
</dbReference>
<keyword evidence="7" id="KW-1185">Reference proteome</keyword>
<evidence type="ECO:0000259" key="5">
    <source>
        <dbReference type="SMART" id="SM00563"/>
    </source>
</evidence>
<dbReference type="Pfam" id="PF01553">
    <property type="entry name" value="Acyltransferase"/>
    <property type="match status" value="1"/>
</dbReference>
<dbReference type="AlphaFoldDB" id="C3X4D5"/>
<feature type="transmembrane region" description="Helical" evidence="4">
    <location>
        <begin position="38"/>
        <end position="57"/>
    </location>
</feature>
<evidence type="ECO:0000256" key="1">
    <source>
        <dbReference type="ARBA" id="ARBA00005189"/>
    </source>
</evidence>
<protein>
    <submittedName>
        <fullName evidence="6">1-acylglycerol-3-phosphate O-acyltransferase</fullName>
    </submittedName>
</protein>
<dbReference type="PANTHER" id="PTHR10434:SF40">
    <property type="entry name" value="1-ACYL-SN-GLYCEROL-3-PHOSPHATE ACYLTRANSFERASE"/>
    <property type="match status" value="1"/>
</dbReference>
<gene>
    <name evidence="6" type="ORF">OFAG_01224</name>
</gene>
<keyword evidence="4" id="KW-1133">Transmembrane helix</keyword>
<keyword evidence="2" id="KW-0808">Transferase</keyword>
<dbReference type="eggNOG" id="COG0204">
    <property type="taxonomic scope" value="Bacteria"/>
</dbReference>